<comment type="cofactor">
    <cofactor evidence="2 15">
        <name>heme</name>
        <dbReference type="ChEBI" id="CHEBI:30413"/>
    </cofactor>
</comment>
<dbReference type="PRINTS" id="PR00385">
    <property type="entry name" value="P450"/>
</dbReference>
<comment type="pathway">
    <text evidence="4">Protein modification; peptidyl-diphthamide biosynthesis.</text>
</comment>
<evidence type="ECO:0000256" key="3">
    <source>
        <dbReference type="ARBA" id="ARBA00004167"/>
    </source>
</evidence>
<keyword evidence="7 16" id="KW-0812">Transmembrane</keyword>
<evidence type="ECO:0000256" key="13">
    <source>
        <dbReference type="ARBA" id="ARBA00023033"/>
    </source>
</evidence>
<dbReference type="UniPathway" id="UPA00559"/>
<dbReference type="NCBIfam" id="TIGR00322">
    <property type="entry name" value="diphth2_R"/>
    <property type="match status" value="1"/>
</dbReference>
<organism evidence="17">
    <name type="scientific">Solanum lycopersicum</name>
    <name type="common">Tomato</name>
    <name type="synonym">Lycopersicon esculentum</name>
    <dbReference type="NCBI Taxonomy" id="4081"/>
    <lineage>
        <taxon>Eukaryota</taxon>
        <taxon>Viridiplantae</taxon>
        <taxon>Streptophyta</taxon>
        <taxon>Embryophyta</taxon>
        <taxon>Tracheophyta</taxon>
        <taxon>Spermatophyta</taxon>
        <taxon>Magnoliopsida</taxon>
        <taxon>eudicotyledons</taxon>
        <taxon>Gunneridae</taxon>
        <taxon>Pentapetalae</taxon>
        <taxon>asterids</taxon>
        <taxon>lamiids</taxon>
        <taxon>Solanales</taxon>
        <taxon>Solanaceae</taxon>
        <taxon>Solanoideae</taxon>
        <taxon>Solaneae</taxon>
        <taxon>Solanum</taxon>
        <taxon>Solanum subgen. Lycopersicon</taxon>
    </lineage>
</organism>
<reference evidence="17" key="1">
    <citation type="journal article" date="2012" name="Nature">
        <title>The tomato genome sequence provides insights into fleshy fruit evolution.</title>
        <authorList>
            <consortium name="Tomato Genome Consortium"/>
        </authorList>
    </citation>
    <scope>NUCLEOTIDE SEQUENCE [LARGE SCALE GENOMIC DNA]</scope>
    <source>
        <strain evidence="17">cv. Heinz 1706</strain>
    </source>
</reference>
<evidence type="ECO:0000256" key="10">
    <source>
        <dbReference type="ARBA" id="ARBA00023002"/>
    </source>
</evidence>
<keyword evidence="14 16" id="KW-0472">Membrane</keyword>
<dbReference type="FunFam" id="1.10.630.10:FF:000026">
    <property type="entry name" value="Cytochrome P450 82C4"/>
    <property type="match status" value="1"/>
</dbReference>
<keyword evidence="12" id="KW-0411">Iron-sulfur</keyword>
<dbReference type="InterPro" id="IPR042265">
    <property type="entry name" value="DPH1/DPH2_3"/>
</dbReference>
<evidence type="ECO:0000256" key="1">
    <source>
        <dbReference type="ARBA" id="ARBA00001966"/>
    </source>
</evidence>
<dbReference type="EnsemblPlants" id="Solyc10g081540.2.1">
    <property type="protein sequence ID" value="Solyc10g081540.2.1"/>
    <property type="gene ID" value="Solyc10g081540.2"/>
</dbReference>
<proteinExistence type="inferred from homology"/>
<evidence type="ECO:0000256" key="6">
    <source>
        <dbReference type="ARBA" id="ARBA00022617"/>
    </source>
</evidence>
<dbReference type="InterPro" id="IPR050651">
    <property type="entry name" value="Plant_Cytochrome_P450_Monoox"/>
</dbReference>
<dbReference type="PANTHER" id="PTHR47947">
    <property type="entry name" value="CYTOCHROME P450 82C3-RELATED"/>
    <property type="match status" value="1"/>
</dbReference>
<dbReference type="InterPro" id="IPR042263">
    <property type="entry name" value="DPH1/DPH2_1"/>
</dbReference>
<dbReference type="SUPFAM" id="SSF48264">
    <property type="entry name" value="Cytochrome P450"/>
    <property type="match status" value="1"/>
</dbReference>
<evidence type="ECO:0000256" key="2">
    <source>
        <dbReference type="ARBA" id="ARBA00001971"/>
    </source>
</evidence>
<dbReference type="GO" id="GO:0020037">
    <property type="term" value="F:heme binding"/>
    <property type="evidence" value="ECO:0007669"/>
    <property type="project" value="InterPro"/>
</dbReference>
<dbReference type="GO" id="GO:0005506">
    <property type="term" value="F:iron ion binding"/>
    <property type="evidence" value="ECO:0007669"/>
    <property type="project" value="InterPro"/>
</dbReference>
<evidence type="ECO:0000256" key="5">
    <source>
        <dbReference type="ARBA" id="ARBA00006179"/>
    </source>
</evidence>
<dbReference type="InterPro" id="IPR036396">
    <property type="entry name" value="Cyt_P450_sf"/>
</dbReference>
<evidence type="ECO:0008006" key="19">
    <source>
        <dbReference type="Google" id="ProtNLM"/>
    </source>
</evidence>
<dbReference type="AlphaFoldDB" id="A0A3Q7ILD8"/>
<dbReference type="GO" id="GO:0004497">
    <property type="term" value="F:monooxygenase activity"/>
    <property type="evidence" value="ECO:0007669"/>
    <property type="project" value="UniProtKB-KW"/>
</dbReference>
<dbReference type="Gene3D" id="3.40.50.11840">
    <property type="entry name" value="Diphthamide synthesis DPH1/DPH2 domain 1"/>
    <property type="match status" value="1"/>
</dbReference>
<evidence type="ECO:0000256" key="14">
    <source>
        <dbReference type="ARBA" id="ARBA00023136"/>
    </source>
</evidence>
<comment type="cofactor">
    <cofactor evidence="1">
        <name>[4Fe-4S] cluster</name>
        <dbReference type="ChEBI" id="CHEBI:49883"/>
    </cofactor>
</comment>
<feature type="transmembrane region" description="Helical" evidence="16">
    <location>
        <begin position="830"/>
        <end position="848"/>
    </location>
</feature>
<evidence type="ECO:0000256" key="7">
    <source>
        <dbReference type="ARBA" id="ARBA00022692"/>
    </source>
</evidence>
<accession>A0A3Q7ILD8</accession>
<evidence type="ECO:0000256" key="15">
    <source>
        <dbReference type="PIRSR" id="PIRSR602401-1"/>
    </source>
</evidence>
<dbReference type="Gramene" id="Solyc10g081540.2.1">
    <property type="protein sequence ID" value="Solyc10g081540.2.1"/>
    <property type="gene ID" value="Solyc10g081540.2"/>
</dbReference>
<dbReference type="GO" id="GO:0017183">
    <property type="term" value="P:protein histidyl modification to diphthamide"/>
    <property type="evidence" value="ECO:0000318"/>
    <property type="project" value="GO_Central"/>
</dbReference>
<keyword evidence="18" id="KW-1185">Reference proteome</keyword>
<dbReference type="Gene3D" id="3.40.50.11860">
    <property type="entry name" value="Diphthamide synthesis DPH1/DPH2 domain 3"/>
    <property type="match status" value="1"/>
</dbReference>
<evidence type="ECO:0000256" key="16">
    <source>
        <dbReference type="SAM" id="Phobius"/>
    </source>
</evidence>
<comment type="subcellular location">
    <subcellularLocation>
        <location evidence="3">Membrane</location>
        <topology evidence="3">Single-pass membrane protein</topology>
    </subcellularLocation>
</comment>
<keyword evidence="9 16" id="KW-1133">Transmembrane helix</keyword>
<dbReference type="Gene3D" id="1.10.630.10">
    <property type="entry name" value="Cytochrome P450"/>
    <property type="match status" value="1"/>
</dbReference>
<dbReference type="InterPro" id="IPR001128">
    <property type="entry name" value="Cyt_P450"/>
</dbReference>
<dbReference type="SFLD" id="SFLDG01121">
    <property type="entry name" value="Diphthamide_biosynthesis"/>
    <property type="match status" value="1"/>
</dbReference>
<feature type="transmembrane region" description="Helical" evidence="16">
    <location>
        <begin position="12"/>
        <end position="29"/>
    </location>
</feature>
<dbReference type="PaxDb" id="4081-Solyc10g081550.1.1"/>
<dbReference type="InParanoid" id="A0A3Q7ILD8"/>
<evidence type="ECO:0000256" key="8">
    <source>
        <dbReference type="ARBA" id="ARBA00022723"/>
    </source>
</evidence>
<comment type="similarity">
    <text evidence="5">Belongs to the DPH1/DPH2 family. DPH2 subfamily.</text>
</comment>
<evidence type="ECO:0000256" key="9">
    <source>
        <dbReference type="ARBA" id="ARBA00022989"/>
    </source>
</evidence>
<dbReference type="PROSITE" id="PS00086">
    <property type="entry name" value="CYTOCHROME_P450"/>
    <property type="match status" value="1"/>
</dbReference>
<dbReference type="Pfam" id="PF00067">
    <property type="entry name" value="p450"/>
    <property type="match status" value="1"/>
</dbReference>
<feature type="transmembrane region" description="Helical" evidence="16">
    <location>
        <begin position="771"/>
        <end position="791"/>
    </location>
</feature>
<dbReference type="GO" id="GO:0051536">
    <property type="term" value="F:iron-sulfur cluster binding"/>
    <property type="evidence" value="ECO:0007669"/>
    <property type="project" value="UniProtKB-KW"/>
</dbReference>
<dbReference type="GO" id="GO:0016705">
    <property type="term" value="F:oxidoreductase activity, acting on paired donors, with incorporation or reduction of molecular oxygen"/>
    <property type="evidence" value="ECO:0007669"/>
    <property type="project" value="InterPro"/>
</dbReference>
<reference evidence="17" key="2">
    <citation type="submission" date="2019-01" db="UniProtKB">
        <authorList>
            <consortium name="EnsemblPlants"/>
        </authorList>
    </citation>
    <scope>IDENTIFICATION</scope>
    <source>
        <strain evidence="17">cv. Heinz 1706</strain>
    </source>
</reference>
<evidence type="ECO:0000256" key="12">
    <source>
        <dbReference type="ARBA" id="ARBA00023014"/>
    </source>
</evidence>
<evidence type="ECO:0000256" key="11">
    <source>
        <dbReference type="ARBA" id="ARBA00023004"/>
    </source>
</evidence>
<keyword evidence="10" id="KW-0560">Oxidoreductase</keyword>
<dbReference type="InterPro" id="IPR002401">
    <property type="entry name" value="Cyt_P450_E_grp-I"/>
</dbReference>
<dbReference type="Proteomes" id="UP000004994">
    <property type="component" value="Chromosome 10"/>
</dbReference>
<dbReference type="Pfam" id="PF01866">
    <property type="entry name" value="Diphthamide_syn"/>
    <property type="match status" value="2"/>
</dbReference>
<dbReference type="CDD" id="cd20654">
    <property type="entry name" value="CYP82"/>
    <property type="match status" value="1"/>
</dbReference>
<feature type="binding site" description="axial binding residue" evidence="15">
    <location>
        <position position="462"/>
    </location>
    <ligand>
        <name>heme</name>
        <dbReference type="ChEBI" id="CHEBI:30413"/>
    </ligand>
    <ligandPart>
        <name>Fe</name>
        <dbReference type="ChEBI" id="CHEBI:18248"/>
    </ligandPart>
</feature>
<evidence type="ECO:0000256" key="4">
    <source>
        <dbReference type="ARBA" id="ARBA00005156"/>
    </source>
</evidence>
<evidence type="ECO:0000313" key="18">
    <source>
        <dbReference type="Proteomes" id="UP000004994"/>
    </source>
</evidence>
<keyword evidence="11 15" id="KW-0408">Iron</keyword>
<keyword evidence="6 15" id="KW-0349">Heme</keyword>
<dbReference type="STRING" id="4081.A0A3Q7ILD8"/>
<dbReference type="InterPro" id="IPR017972">
    <property type="entry name" value="Cyt_P450_CS"/>
</dbReference>
<keyword evidence="13" id="KW-0503">Monooxygenase</keyword>
<dbReference type="SFLD" id="SFLDS00032">
    <property type="entry name" value="Radical_SAM_3-amino-3-carboxyp"/>
    <property type="match status" value="1"/>
</dbReference>
<dbReference type="GO" id="GO:0090560">
    <property type="term" value="F:2-(3-amino-3-carboxypropyl)histidine synthase activity"/>
    <property type="evidence" value="ECO:0007669"/>
    <property type="project" value="InterPro"/>
</dbReference>
<sequence length="1043" mass="117332">MFDNFYFNDLQITLATLLVFSLSIILWTRNWKSTKLPPKIPGSWPIIGHLRGFGDGENVPLARTFGKLSNQYGPIFTIKLGMYRYCVINNWEAAKDCFTINDKELAARPISLAAEHYGYNYARFSFANYGPYYCQVRKLVLQNVLSSTRLEKVKNVRISEVEISIKELYNIWGKGENSNTINISKWFEKLTLNIIVKMIAGKRYISLEKDQEAQCFRRAFAKIMYLAGEFILYDAIPFKIFKYVDFQGHIKTMKQIYKDLDDILQSWVNEHMEKKKIEGDNNNEQDCIDSMLSVTKLEDFKAYGYTRDTVIKAIVLSMILDGSDTTAVHLTWLMSLLLNNPRVMNNAQKEIDSKVGKDRWIEESDIKDLVYLQAIVKEALRLYPPAPLLVPHEAVEDCTVAGYNIPKGTRLFANAWKIQRDPRVYSEPDKFIPERFLNEHSNVDARGQHFEFIPFGSGRRSCPGINFATQVAHLTIGRLIQGFSFGTPSNLPVDMTEGQGITMPKAKPVEVVITPLFSFSMDLESTYEIDRVAGFISARGFRRVALQFPDNLLKDSTRIVAALHEKLRSFSQLHAGRNGDAKDVKLYVMADTMYGNCCVDEVGASHANADCVIHYGHTCFSPTSTLPAFLVLGKASLNVPLCAQTLCKYTIKAGKPILVLYGLEYTHTITEIKASVGAQVCSELEVHYADIISPIITPPETFSSMNEQPELSDGQCANGCSIEVNDAIYCVGGLTWSLPVGHRIEDYLIFYVGSDDPAFANILMTYNACEIGVGFTFFSVFSMLLIVVSMFSELFPVRYDATEDKLVNEFSQQKRILKRRYFLIEKAKDASIIGILVGTLGVAGYLHMIHQMKDLITRAGKKAYTFVMGRPNPAKLANFPECDIFVYVSCAQTALLDSKEFLAPVITPFEAMIAFGRGSEWTGAYVTEFRDLITSSPMEAKNQSEARFSFIQGGYVEDVEQQEVEEVEDGVSALVNITEKALRVRDKDSQTLMPGTAKSGAEYFATRSYHGLDIHPENNFSEPFLIGKSGRASGYRNETAQKS</sequence>
<dbReference type="PRINTS" id="PR00463">
    <property type="entry name" value="EP450I"/>
</dbReference>
<dbReference type="GO" id="GO:0016020">
    <property type="term" value="C:membrane"/>
    <property type="evidence" value="ECO:0007669"/>
    <property type="project" value="UniProtKB-SubCell"/>
</dbReference>
<dbReference type="PANTHER" id="PTHR47947:SF1">
    <property type="entry name" value="CYTOCHROME P450 82E3"/>
    <property type="match status" value="1"/>
</dbReference>
<keyword evidence="8 15" id="KW-0479">Metal-binding</keyword>
<dbReference type="FunFam" id="3.40.50.11860:FF:000001">
    <property type="entry name" value="2-(3-amino-3-carboxypropyl)histidine synthase subunit 2"/>
    <property type="match status" value="1"/>
</dbReference>
<protein>
    <recommendedName>
        <fullName evidence="19">2-(3-amino-3-carboxypropyl)histidine synthase</fullName>
    </recommendedName>
</protein>
<dbReference type="InterPro" id="IPR016435">
    <property type="entry name" value="DPH1/DPH2"/>
</dbReference>
<evidence type="ECO:0000313" key="17">
    <source>
        <dbReference type="EnsemblPlants" id="Solyc10g081540.2.1"/>
    </source>
</evidence>
<name>A0A3Q7ILD8_SOLLC</name>